<dbReference type="Pfam" id="PF01925">
    <property type="entry name" value="TauE"/>
    <property type="match status" value="1"/>
</dbReference>
<evidence type="ECO:0000256" key="2">
    <source>
        <dbReference type="ARBA" id="ARBA00009142"/>
    </source>
</evidence>
<proteinExistence type="inferred from homology"/>
<dbReference type="InterPro" id="IPR052017">
    <property type="entry name" value="TSUP"/>
</dbReference>
<sequence length="251" mass="24881">MPVEPLLLALAGLAAGFVSVVVGLASLVSYPALLAAGLPPVAANVTNTVSLTAAGIGATLGSRVELAGQGRRMRRMAVLSALGGATGAALLLTTPADAFEALVPVLVGGASLALLLQPRLRRLQAGHHHLREEGPLVMAGVYCVAVYGGYFGAAAGVLMLALLAAASDEALHRLNAAKNTAAGVANAVASLAFVALGPVDWSAAVPLALGFLAGGSVGPAVARRVPQDVLRYAVCTAGIGLALVLAVQTYG</sequence>
<comment type="caution">
    <text evidence="9">The sequence shown here is derived from an EMBL/GenBank/DDBJ whole genome shotgun (WGS) entry which is preliminary data.</text>
</comment>
<keyword evidence="10" id="KW-1185">Reference proteome</keyword>
<keyword evidence="5 8" id="KW-0812">Transmembrane</keyword>
<dbReference type="GO" id="GO:0005886">
    <property type="term" value="C:plasma membrane"/>
    <property type="evidence" value="ECO:0007669"/>
    <property type="project" value="UniProtKB-SubCell"/>
</dbReference>
<feature type="transmembrane region" description="Helical" evidence="8">
    <location>
        <begin position="41"/>
        <end position="61"/>
    </location>
</feature>
<evidence type="ECO:0000313" key="9">
    <source>
        <dbReference type="EMBL" id="RJK93492.1"/>
    </source>
</evidence>
<protein>
    <recommendedName>
        <fullName evidence="8">Probable membrane transporter protein</fullName>
    </recommendedName>
</protein>
<evidence type="ECO:0000256" key="5">
    <source>
        <dbReference type="ARBA" id="ARBA00022692"/>
    </source>
</evidence>
<name>A0A3A3YUL2_9ACTN</name>
<evidence type="ECO:0000256" key="8">
    <source>
        <dbReference type="RuleBase" id="RU363041"/>
    </source>
</evidence>
<dbReference type="PANTHER" id="PTHR30269:SF0">
    <property type="entry name" value="MEMBRANE TRANSPORTER PROTEIN YFCA-RELATED"/>
    <property type="match status" value="1"/>
</dbReference>
<dbReference type="Proteomes" id="UP000265614">
    <property type="component" value="Unassembled WGS sequence"/>
</dbReference>
<dbReference type="OrthoDB" id="3782574at2"/>
<feature type="transmembrane region" description="Helical" evidence="8">
    <location>
        <begin position="229"/>
        <end position="250"/>
    </location>
</feature>
<evidence type="ECO:0000256" key="7">
    <source>
        <dbReference type="ARBA" id="ARBA00023136"/>
    </source>
</evidence>
<organism evidence="9 10">
    <name type="scientific">Vallicoccus soli</name>
    <dbReference type="NCBI Taxonomy" id="2339232"/>
    <lineage>
        <taxon>Bacteria</taxon>
        <taxon>Bacillati</taxon>
        <taxon>Actinomycetota</taxon>
        <taxon>Actinomycetes</taxon>
        <taxon>Motilibacterales</taxon>
        <taxon>Vallicoccaceae</taxon>
        <taxon>Vallicoccus</taxon>
    </lineage>
</organism>
<comment type="subcellular location">
    <subcellularLocation>
        <location evidence="1 8">Cell membrane</location>
        <topology evidence="1 8">Multi-pass membrane protein</topology>
    </subcellularLocation>
</comment>
<comment type="similarity">
    <text evidence="2 8">Belongs to the 4-toluene sulfonate uptake permease (TSUP) (TC 2.A.102) family.</text>
</comment>
<feature type="transmembrane region" description="Helical" evidence="8">
    <location>
        <begin position="73"/>
        <end position="92"/>
    </location>
</feature>
<evidence type="ECO:0000256" key="6">
    <source>
        <dbReference type="ARBA" id="ARBA00022989"/>
    </source>
</evidence>
<keyword evidence="7 8" id="KW-0472">Membrane</keyword>
<keyword evidence="3" id="KW-0813">Transport</keyword>
<dbReference type="InterPro" id="IPR002781">
    <property type="entry name" value="TM_pro_TauE-like"/>
</dbReference>
<gene>
    <name evidence="9" type="ORF">D5H78_16915</name>
</gene>
<evidence type="ECO:0000256" key="4">
    <source>
        <dbReference type="ARBA" id="ARBA00022475"/>
    </source>
</evidence>
<dbReference type="PANTHER" id="PTHR30269">
    <property type="entry name" value="TRANSMEMBRANE PROTEIN YFCA"/>
    <property type="match status" value="1"/>
</dbReference>
<accession>A0A3A3YUL2</accession>
<reference evidence="9 10" key="1">
    <citation type="submission" date="2018-09" db="EMBL/GenBank/DDBJ databases">
        <title>YIM 75000 draft genome.</title>
        <authorList>
            <person name="Tang S."/>
            <person name="Feng Y."/>
        </authorList>
    </citation>
    <scope>NUCLEOTIDE SEQUENCE [LARGE SCALE GENOMIC DNA]</scope>
    <source>
        <strain evidence="9 10">YIM 75000</strain>
    </source>
</reference>
<keyword evidence="6 8" id="KW-1133">Transmembrane helix</keyword>
<keyword evidence="4 8" id="KW-1003">Cell membrane</keyword>
<evidence type="ECO:0000256" key="3">
    <source>
        <dbReference type="ARBA" id="ARBA00022448"/>
    </source>
</evidence>
<evidence type="ECO:0000313" key="10">
    <source>
        <dbReference type="Proteomes" id="UP000265614"/>
    </source>
</evidence>
<evidence type="ECO:0000256" key="1">
    <source>
        <dbReference type="ARBA" id="ARBA00004651"/>
    </source>
</evidence>
<dbReference type="RefSeq" id="WP_119951678.1">
    <property type="nucleotide sequence ID" value="NZ_QZEZ01000009.1"/>
</dbReference>
<feature type="transmembrane region" description="Helical" evidence="8">
    <location>
        <begin position="136"/>
        <end position="165"/>
    </location>
</feature>
<dbReference type="AlphaFoldDB" id="A0A3A3YUL2"/>
<dbReference type="EMBL" id="QZEZ01000009">
    <property type="protein sequence ID" value="RJK93492.1"/>
    <property type="molecule type" value="Genomic_DNA"/>
</dbReference>